<accession>A0A316V5W8</accession>
<feature type="region of interest" description="Disordered" evidence="1">
    <location>
        <begin position="243"/>
        <end position="264"/>
    </location>
</feature>
<dbReference type="AlphaFoldDB" id="A0A316V5W8"/>
<dbReference type="FunCoup" id="A0A316V5W8">
    <property type="interactions" value="23"/>
</dbReference>
<feature type="region of interest" description="Disordered" evidence="1">
    <location>
        <begin position="1"/>
        <end position="79"/>
    </location>
</feature>
<reference evidence="2 3" key="1">
    <citation type="journal article" date="2018" name="Mol. Biol. Evol.">
        <title>Broad Genomic Sampling Reveals a Smut Pathogenic Ancestry of the Fungal Clade Ustilaginomycotina.</title>
        <authorList>
            <person name="Kijpornyongpan T."/>
            <person name="Mondo S.J."/>
            <person name="Barry K."/>
            <person name="Sandor L."/>
            <person name="Lee J."/>
            <person name="Lipzen A."/>
            <person name="Pangilinan J."/>
            <person name="LaButti K."/>
            <person name="Hainaut M."/>
            <person name="Henrissat B."/>
            <person name="Grigoriev I.V."/>
            <person name="Spatafora J.W."/>
            <person name="Aime M.C."/>
        </authorList>
    </citation>
    <scope>NUCLEOTIDE SEQUENCE [LARGE SCALE GENOMIC DNA]</scope>
    <source>
        <strain evidence="2 3">MCA 3882</strain>
    </source>
</reference>
<protein>
    <recommendedName>
        <fullName evidence="4">Elongin-A</fullName>
    </recommendedName>
</protein>
<dbReference type="PANTHER" id="PTHR15141">
    <property type="entry name" value="TRANSCRIPTION ELONGATION FACTOR B POLYPEPTIDE 3"/>
    <property type="match status" value="1"/>
</dbReference>
<dbReference type="InterPro" id="IPR051870">
    <property type="entry name" value="Elongin-A_domain"/>
</dbReference>
<feature type="compositionally biased region" description="Polar residues" evidence="1">
    <location>
        <begin position="291"/>
        <end position="307"/>
    </location>
</feature>
<evidence type="ECO:0000256" key="1">
    <source>
        <dbReference type="SAM" id="MobiDB-lite"/>
    </source>
</evidence>
<dbReference type="OrthoDB" id="21513at2759"/>
<feature type="region of interest" description="Disordered" evidence="1">
    <location>
        <begin position="349"/>
        <end position="417"/>
    </location>
</feature>
<dbReference type="EMBL" id="KZ819605">
    <property type="protein sequence ID" value="PWN32886.1"/>
    <property type="molecule type" value="Genomic_DNA"/>
</dbReference>
<dbReference type="RefSeq" id="XP_025353188.1">
    <property type="nucleotide sequence ID" value="XM_025502897.1"/>
</dbReference>
<feature type="compositionally biased region" description="Basic and acidic residues" evidence="1">
    <location>
        <begin position="351"/>
        <end position="363"/>
    </location>
</feature>
<feature type="compositionally biased region" description="Polar residues" evidence="1">
    <location>
        <begin position="31"/>
        <end position="49"/>
    </location>
</feature>
<dbReference type="GO" id="GO:0070449">
    <property type="term" value="C:elongin complex"/>
    <property type="evidence" value="ECO:0007669"/>
    <property type="project" value="InterPro"/>
</dbReference>
<organism evidence="2 3">
    <name type="scientific">Meira miltonrushii</name>
    <dbReference type="NCBI Taxonomy" id="1280837"/>
    <lineage>
        <taxon>Eukaryota</taxon>
        <taxon>Fungi</taxon>
        <taxon>Dikarya</taxon>
        <taxon>Basidiomycota</taxon>
        <taxon>Ustilaginomycotina</taxon>
        <taxon>Exobasidiomycetes</taxon>
        <taxon>Exobasidiales</taxon>
        <taxon>Brachybasidiaceae</taxon>
        <taxon>Meira</taxon>
    </lineage>
</organism>
<gene>
    <name evidence="2" type="ORF">FA14DRAFT_79110</name>
</gene>
<sequence length="417" mass="46140">MKDWRKSPEPGSMMGAGGSGSNDQSYMLGMSSESSMTASDHQSPSSSSFMHKEQEEFQPPHNDDNSKQDDTSRPRSKMDVSLAEMARRVIMQKIHLFESFGEAPYPIVKSVLQQCSASKLWSLEEESPEYIKHTSEIWKKHCLRDFKDIQQLYTSNSANVYKLADFTSWRELYHSKVVQKFEAVEAAKQRMKERFAALKADKEAGQVRIVAETPAIRSRNNISSVKPLGMQSTQGQKMLHKARTQANTIARSIQPSIRRGSAGSKVRLMPSAEIGQSAASKSVAGTAPSPAKTSSANQANSPKSPLSPSFAGKEPPGFERKATFNEAEKLEREAVEQFSKALMQHCGLKRSSKDVEDAPDNKVRKVNSNGDGTRSAPYDIDSPPPTHSRMTSSPSQRPGSGINVRTRQVHTTRYPSN</sequence>
<dbReference type="InParanoid" id="A0A316V5W8"/>
<dbReference type="STRING" id="1280837.A0A316V5W8"/>
<feature type="compositionally biased region" description="Polar residues" evidence="1">
    <location>
        <begin position="244"/>
        <end position="255"/>
    </location>
</feature>
<name>A0A316V5W8_9BASI</name>
<dbReference type="Pfam" id="PF06881">
    <property type="entry name" value="Elongin_A"/>
    <property type="match status" value="1"/>
</dbReference>
<dbReference type="Gene3D" id="6.10.250.3180">
    <property type="match status" value="1"/>
</dbReference>
<evidence type="ECO:0000313" key="2">
    <source>
        <dbReference type="EMBL" id="PWN32886.1"/>
    </source>
</evidence>
<keyword evidence="3" id="KW-1185">Reference proteome</keyword>
<feature type="region of interest" description="Disordered" evidence="1">
    <location>
        <begin position="277"/>
        <end position="318"/>
    </location>
</feature>
<feature type="compositionally biased region" description="Polar residues" evidence="1">
    <location>
        <begin position="388"/>
        <end position="417"/>
    </location>
</feature>
<dbReference type="Proteomes" id="UP000245771">
    <property type="component" value="Unassembled WGS sequence"/>
</dbReference>
<dbReference type="GeneID" id="37024678"/>
<evidence type="ECO:0008006" key="4">
    <source>
        <dbReference type="Google" id="ProtNLM"/>
    </source>
</evidence>
<dbReference type="InterPro" id="IPR010684">
    <property type="entry name" value="RNA_pol_II_trans_fac_SIII_A"/>
</dbReference>
<dbReference type="PANTHER" id="PTHR15141:SF76">
    <property type="entry name" value="TRANSCRIPTION ELONGATION FACTOR B POLYPEPTIDE 3"/>
    <property type="match status" value="1"/>
</dbReference>
<feature type="compositionally biased region" description="Basic and acidic residues" evidence="1">
    <location>
        <begin position="61"/>
        <end position="78"/>
    </location>
</feature>
<proteinExistence type="predicted"/>
<evidence type="ECO:0000313" key="3">
    <source>
        <dbReference type="Proteomes" id="UP000245771"/>
    </source>
</evidence>
<dbReference type="GO" id="GO:0006368">
    <property type="term" value="P:transcription elongation by RNA polymerase II"/>
    <property type="evidence" value="ECO:0007669"/>
    <property type="project" value="InterPro"/>
</dbReference>